<dbReference type="Pfam" id="PF00196">
    <property type="entry name" value="GerE"/>
    <property type="match status" value="1"/>
</dbReference>
<evidence type="ECO:0000313" key="8">
    <source>
        <dbReference type="EMBL" id="GMK44889.1"/>
    </source>
</evidence>
<feature type="domain" description="Response regulatory" evidence="7">
    <location>
        <begin position="4"/>
        <end position="120"/>
    </location>
</feature>
<sequence length="225" mass="24735">MKIKILLADDHQIVLKGISFFLAMQPDFELVGEAHNGKEAVEKAGELQPDIVLMDLNMPIMDGIEASALIKEQHPHIKVLVLTSFADQSHIVPALQTGAIGYMLKDVEPDQLAEAIRSAYKGNIQLHPDISRALLSRTEPEPRPEPVIQHSSKDKSLEALTPRELEVLELLTKGLSNKDIAQTLIVAEKTVKTHVSSILSKLDLSDRTQAALFAAPLFQNKGQMA</sequence>
<dbReference type="Proteomes" id="UP001285921">
    <property type="component" value="Unassembled WGS sequence"/>
</dbReference>
<dbReference type="SUPFAM" id="SSF52172">
    <property type="entry name" value="CheY-like"/>
    <property type="match status" value="1"/>
</dbReference>
<dbReference type="RefSeq" id="WP_127495627.1">
    <property type="nucleotide sequence ID" value="NZ_BTCL01000005.1"/>
</dbReference>
<evidence type="ECO:0000256" key="5">
    <source>
        <dbReference type="PROSITE-ProRule" id="PRU00169"/>
    </source>
</evidence>
<keyword evidence="3 8" id="KW-0238">DNA-binding</keyword>
<evidence type="ECO:0000259" key="7">
    <source>
        <dbReference type="PROSITE" id="PS50110"/>
    </source>
</evidence>
<evidence type="ECO:0000313" key="9">
    <source>
        <dbReference type="Proteomes" id="UP001285921"/>
    </source>
</evidence>
<accession>A0ABQ6NJE7</accession>
<evidence type="ECO:0000256" key="4">
    <source>
        <dbReference type="ARBA" id="ARBA00023163"/>
    </source>
</evidence>
<dbReference type="InterPro" id="IPR000792">
    <property type="entry name" value="Tscrpt_reg_LuxR_C"/>
</dbReference>
<evidence type="ECO:0000259" key="6">
    <source>
        <dbReference type="PROSITE" id="PS50043"/>
    </source>
</evidence>
<evidence type="ECO:0000256" key="2">
    <source>
        <dbReference type="ARBA" id="ARBA00023015"/>
    </source>
</evidence>
<dbReference type="PANTHER" id="PTHR43214:SF43">
    <property type="entry name" value="TWO-COMPONENT RESPONSE REGULATOR"/>
    <property type="match status" value="1"/>
</dbReference>
<organism evidence="8 9">
    <name type="scientific">Paenibacillus glycanilyticus</name>
    <dbReference type="NCBI Taxonomy" id="126569"/>
    <lineage>
        <taxon>Bacteria</taxon>
        <taxon>Bacillati</taxon>
        <taxon>Bacillota</taxon>
        <taxon>Bacilli</taxon>
        <taxon>Bacillales</taxon>
        <taxon>Paenibacillaceae</taxon>
        <taxon>Paenibacillus</taxon>
    </lineage>
</organism>
<dbReference type="InterPro" id="IPR001789">
    <property type="entry name" value="Sig_transdc_resp-reg_receiver"/>
</dbReference>
<dbReference type="SMART" id="SM00421">
    <property type="entry name" value="HTH_LUXR"/>
    <property type="match status" value="1"/>
</dbReference>
<dbReference type="PROSITE" id="PS50110">
    <property type="entry name" value="RESPONSE_REGULATORY"/>
    <property type="match status" value="1"/>
</dbReference>
<dbReference type="CDD" id="cd17535">
    <property type="entry name" value="REC_NarL-like"/>
    <property type="match status" value="1"/>
</dbReference>
<dbReference type="InterPro" id="IPR058245">
    <property type="entry name" value="NreC/VraR/RcsB-like_REC"/>
</dbReference>
<keyword evidence="9" id="KW-1185">Reference proteome</keyword>
<name>A0ABQ6NJE7_9BACL</name>
<dbReference type="EMBL" id="BTCL01000005">
    <property type="protein sequence ID" value="GMK44889.1"/>
    <property type="molecule type" value="Genomic_DNA"/>
</dbReference>
<dbReference type="InterPro" id="IPR016032">
    <property type="entry name" value="Sig_transdc_resp-reg_C-effctor"/>
</dbReference>
<protein>
    <submittedName>
        <fullName evidence="8">DNA-binding response regulator</fullName>
    </submittedName>
</protein>
<keyword evidence="2" id="KW-0805">Transcription regulation</keyword>
<gene>
    <name evidence="8" type="ORF">PghCCS26_20170</name>
</gene>
<dbReference type="GO" id="GO:0003677">
    <property type="term" value="F:DNA binding"/>
    <property type="evidence" value="ECO:0007669"/>
    <property type="project" value="UniProtKB-KW"/>
</dbReference>
<proteinExistence type="predicted"/>
<dbReference type="PRINTS" id="PR00038">
    <property type="entry name" value="HTHLUXR"/>
</dbReference>
<dbReference type="CDD" id="cd06170">
    <property type="entry name" value="LuxR_C_like"/>
    <property type="match status" value="1"/>
</dbReference>
<reference evidence="8 9" key="1">
    <citation type="submission" date="2023-05" db="EMBL/GenBank/DDBJ databases">
        <title>Draft genome of Paenibacillus sp. CCS26.</title>
        <authorList>
            <person name="Akita H."/>
            <person name="Shinto Y."/>
            <person name="Kimura Z."/>
        </authorList>
    </citation>
    <scope>NUCLEOTIDE SEQUENCE [LARGE SCALE GENOMIC DNA]</scope>
    <source>
        <strain evidence="8 9">CCS26</strain>
    </source>
</reference>
<dbReference type="InterPro" id="IPR039420">
    <property type="entry name" value="WalR-like"/>
</dbReference>
<dbReference type="Gene3D" id="3.40.50.2300">
    <property type="match status" value="1"/>
</dbReference>
<feature type="modified residue" description="4-aspartylphosphate" evidence="5">
    <location>
        <position position="55"/>
    </location>
</feature>
<dbReference type="SMART" id="SM00448">
    <property type="entry name" value="REC"/>
    <property type="match status" value="1"/>
</dbReference>
<keyword evidence="1 5" id="KW-0597">Phosphoprotein</keyword>
<evidence type="ECO:0000256" key="3">
    <source>
        <dbReference type="ARBA" id="ARBA00023125"/>
    </source>
</evidence>
<evidence type="ECO:0000256" key="1">
    <source>
        <dbReference type="ARBA" id="ARBA00022553"/>
    </source>
</evidence>
<feature type="domain" description="HTH luxR-type" evidence="6">
    <location>
        <begin position="153"/>
        <end position="218"/>
    </location>
</feature>
<dbReference type="PANTHER" id="PTHR43214">
    <property type="entry name" value="TWO-COMPONENT RESPONSE REGULATOR"/>
    <property type="match status" value="1"/>
</dbReference>
<dbReference type="PROSITE" id="PS50043">
    <property type="entry name" value="HTH_LUXR_2"/>
    <property type="match status" value="1"/>
</dbReference>
<dbReference type="Pfam" id="PF00072">
    <property type="entry name" value="Response_reg"/>
    <property type="match status" value="1"/>
</dbReference>
<dbReference type="SUPFAM" id="SSF46894">
    <property type="entry name" value="C-terminal effector domain of the bipartite response regulators"/>
    <property type="match status" value="1"/>
</dbReference>
<comment type="caution">
    <text evidence="8">The sequence shown here is derived from an EMBL/GenBank/DDBJ whole genome shotgun (WGS) entry which is preliminary data.</text>
</comment>
<dbReference type="InterPro" id="IPR011006">
    <property type="entry name" value="CheY-like_superfamily"/>
</dbReference>
<keyword evidence="4" id="KW-0804">Transcription</keyword>
<dbReference type="PROSITE" id="PS00622">
    <property type="entry name" value="HTH_LUXR_1"/>
    <property type="match status" value="1"/>
</dbReference>